<evidence type="ECO:0000256" key="3">
    <source>
        <dbReference type="ARBA" id="ARBA00023004"/>
    </source>
</evidence>
<dbReference type="Proteomes" id="UP000197269">
    <property type="component" value="Unassembled WGS sequence"/>
</dbReference>
<evidence type="ECO:0000256" key="4">
    <source>
        <dbReference type="PROSITE-ProRule" id="PRU00433"/>
    </source>
</evidence>
<keyword evidence="5" id="KW-0812">Transmembrane</keyword>
<feature type="transmembrane region" description="Helical" evidence="5">
    <location>
        <begin position="12"/>
        <end position="31"/>
    </location>
</feature>
<dbReference type="Gene3D" id="1.10.760.10">
    <property type="entry name" value="Cytochrome c-like domain"/>
    <property type="match status" value="1"/>
</dbReference>
<evidence type="ECO:0000256" key="5">
    <source>
        <dbReference type="SAM" id="Phobius"/>
    </source>
</evidence>
<comment type="caution">
    <text evidence="7">The sequence shown here is derived from an EMBL/GenBank/DDBJ whole genome shotgun (WGS) entry which is preliminary data.</text>
</comment>
<dbReference type="InterPro" id="IPR036909">
    <property type="entry name" value="Cyt_c-like_dom_sf"/>
</dbReference>
<dbReference type="GO" id="GO:0009055">
    <property type="term" value="F:electron transfer activity"/>
    <property type="evidence" value="ECO:0007669"/>
    <property type="project" value="InterPro"/>
</dbReference>
<keyword evidence="2 4" id="KW-0479">Metal-binding</keyword>
<dbReference type="RefSeq" id="WP_088393571.1">
    <property type="nucleotide sequence ID" value="NZ_MXPU01000006.1"/>
</dbReference>
<dbReference type="EMBL" id="MXPU01000006">
    <property type="protein sequence ID" value="OWO94979.1"/>
    <property type="molecule type" value="Genomic_DNA"/>
</dbReference>
<gene>
    <name evidence="7" type="ORF">B5E41_11295</name>
</gene>
<name>A0A246DX97_9HYPH</name>
<proteinExistence type="predicted"/>
<feature type="domain" description="Cytochrome c" evidence="6">
    <location>
        <begin position="50"/>
        <end position="140"/>
    </location>
</feature>
<evidence type="ECO:0000256" key="1">
    <source>
        <dbReference type="ARBA" id="ARBA00022617"/>
    </source>
</evidence>
<keyword evidence="5" id="KW-0472">Membrane</keyword>
<evidence type="ECO:0000313" key="7">
    <source>
        <dbReference type="EMBL" id="OWO94979.1"/>
    </source>
</evidence>
<dbReference type="SUPFAM" id="SSF46626">
    <property type="entry name" value="Cytochrome c"/>
    <property type="match status" value="1"/>
</dbReference>
<dbReference type="GO" id="GO:0046872">
    <property type="term" value="F:metal ion binding"/>
    <property type="evidence" value="ECO:0007669"/>
    <property type="project" value="UniProtKB-KW"/>
</dbReference>
<keyword evidence="3 4" id="KW-0408">Iron</keyword>
<dbReference type="PROSITE" id="PS51007">
    <property type="entry name" value="CYTC"/>
    <property type="match status" value="1"/>
</dbReference>
<evidence type="ECO:0000256" key="2">
    <source>
        <dbReference type="ARBA" id="ARBA00022723"/>
    </source>
</evidence>
<dbReference type="GO" id="GO:0020037">
    <property type="term" value="F:heme binding"/>
    <property type="evidence" value="ECO:0007669"/>
    <property type="project" value="InterPro"/>
</dbReference>
<dbReference type="Pfam" id="PF00034">
    <property type="entry name" value="Cytochrom_C"/>
    <property type="match status" value="1"/>
</dbReference>
<sequence length="140" mass="14925">MEHVSSPHNSLRSAFVIAACVVSLTAALTLTDIYRQRSERQAVAVAMTKGDPARAPAIFRRYGCAGCHTIPGIEGADGKVGDDLSGLRERVYIAGVLNNSADNLIGWIVAPQAQSPRTAMPPTGISEQEARDLAAYLYAR</sequence>
<keyword evidence="5" id="KW-1133">Transmembrane helix</keyword>
<protein>
    <submittedName>
        <fullName evidence="7">Cytochrome C</fullName>
    </submittedName>
</protein>
<reference evidence="7 8" key="1">
    <citation type="submission" date="2017-03" db="EMBL/GenBank/DDBJ databases">
        <title>Genome of strain Rhizobium sp. CNPSo 668.</title>
        <authorList>
            <person name="Ribeiro R."/>
        </authorList>
    </citation>
    <scope>NUCLEOTIDE SEQUENCE [LARGE SCALE GENOMIC DNA]</scope>
    <source>
        <strain evidence="7 8">CNPSo 668</strain>
    </source>
</reference>
<dbReference type="AlphaFoldDB" id="A0A246DX97"/>
<accession>A0A246DX97</accession>
<evidence type="ECO:0000259" key="6">
    <source>
        <dbReference type="PROSITE" id="PS51007"/>
    </source>
</evidence>
<organism evidence="7 8">
    <name type="scientific">Rhizobium esperanzae</name>
    <dbReference type="NCBI Taxonomy" id="1967781"/>
    <lineage>
        <taxon>Bacteria</taxon>
        <taxon>Pseudomonadati</taxon>
        <taxon>Pseudomonadota</taxon>
        <taxon>Alphaproteobacteria</taxon>
        <taxon>Hyphomicrobiales</taxon>
        <taxon>Rhizobiaceae</taxon>
        <taxon>Rhizobium/Agrobacterium group</taxon>
        <taxon>Rhizobium</taxon>
    </lineage>
</organism>
<evidence type="ECO:0000313" key="8">
    <source>
        <dbReference type="Proteomes" id="UP000197269"/>
    </source>
</evidence>
<keyword evidence="1 4" id="KW-0349">Heme</keyword>
<dbReference type="InterPro" id="IPR009056">
    <property type="entry name" value="Cyt_c-like_dom"/>
</dbReference>